<dbReference type="Gene3D" id="3.40.50.300">
    <property type="entry name" value="P-loop containing nucleotide triphosphate hydrolases"/>
    <property type="match status" value="1"/>
</dbReference>
<dbReference type="SMART" id="SM00176">
    <property type="entry name" value="RAN"/>
    <property type="match status" value="1"/>
</dbReference>
<evidence type="ECO:0000256" key="2">
    <source>
        <dbReference type="ARBA" id="ARBA00023134"/>
    </source>
</evidence>
<dbReference type="PRINTS" id="PR00449">
    <property type="entry name" value="RASTRNSFRMNG"/>
</dbReference>
<dbReference type="InterPro" id="IPR001806">
    <property type="entry name" value="Small_GTPase"/>
</dbReference>
<dbReference type="SMART" id="SM00175">
    <property type="entry name" value="RAB"/>
    <property type="match status" value="1"/>
</dbReference>
<dbReference type="InterPro" id="IPR027417">
    <property type="entry name" value="P-loop_NTPase"/>
</dbReference>
<dbReference type="SMART" id="SM00174">
    <property type="entry name" value="RHO"/>
    <property type="match status" value="1"/>
</dbReference>
<protein>
    <recommendedName>
        <fullName evidence="5">Small GTP-binding protein</fullName>
    </recommendedName>
</protein>
<sequence>MTRLVQKSRYNVTFIGDPYVGKTMIVNSFLGNSFTNKYDMTVGAAMIKIEQKNETGEDSTCIYVWDTGGEEKFKSLAPVYYQNSNAAVIVYDVTNRSSFEDVSEWYDLYKDKSSNAPNNIIIVGNKIDLRQEGDKYDDFVDSENGKALASKLNCDFIETSARTGENINVLLNTLIQYVKSNNTPSNQPVLQNADKKDSNCC</sequence>
<dbReference type="Pfam" id="PF00071">
    <property type="entry name" value="Ras"/>
    <property type="match status" value="1"/>
</dbReference>
<dbReference type="InterPro" id="IPR050227">
    <property type="entry name" value="Rab"/>
</dbReference>
<gene>
    <name evidence="3" type="ORF">M9Y10_029631</name>
</gene>
<dbReference type="CDD" id="cd00154">
    <property type="entry name" value="Rab"/>
    <property type="match status" value="1"/>
</dbReference>
<reference evidence="3 4" key="1">
    <citation type="submission" date="2024-04" db="EMBL/GenBank/DDBJ databases">
        <title>Tritrichomonas musculus Genome.</title>
        <authorList>
            <person name="Alves-Ferreira E."/>
            <person name="Grigg M."/>
            <person name="Lorenzi H."/>
            <person name="Galac M."/>
        </authorList>
    </citation>
    <scope>NUCLEOTIDE SEQUENCE [LARGE SCALE GENOMIC DNA]</scope>
    <source>
        <strain evidence="3 4">EAF2021</strain>
    </source>
</reference>
<accession>A0ABR2KMS6</accession>
<evidence type="ECO:0000313" key="3">
    <source>
        <dbReference type="EMBL" id="KAK8892405.1"/>
    </source>
</evidence>
<evidence type="ECO:0008006" key="5">
    <source>
        <dbReference type="Google" id="ProtNLM"/>
    </source>
</evidence>
<dbReference type="NCBIfam" id="TIGR00231">
    <property type="entry name" value="small_GTP"/>
    <property type="match status" value="1"/>
</dbReference>
<dbReference type="PANTHER" id="PTHR47977">
    <property type="entry name" value="RAS-RELATED PROTEIN RAB"/>
    <property type="match status" value="1"/>
</dbReference>
<proteinExistence type="predicted"/>
<keyword evidence="2" id="KW-0342">GTP-binding</keyword>
<dbReference type="EMBL" id="JAPFFF010000004">
    <property type="protein sequence ID" value="KAK8892405.1"/>
    <property type="molecule type" value="Genomic_DNA"/>
</dbReference>
<keyword evidence="1" id="KW-0547">Nucleotide-binding</keyword>
<dbReference type="PROSITE" id="PS51421">
    <property type="entry name" value="RAS"/>
    <property type="match status" value="1"/>
</dbReference>
<dbReference type="PROSITE" id="PS51419">
    <property type="entry name" value="RAB"/>
    <property type="match status" value="1"/>
</dbReference>
<organism evidence="3 4">
    <name type="scientific">Tritrichomonas musculus</name>
    <dbReference type="NCBI Taxonomy" id="1915356"/>
    <lineage>
        <taxon>Eukaryota</taxon>
        <taxon>Metamonada</taxon>
        <taxon>Parabasalia</taxon>
        <taxon>Tritrichomonadida</taxon>
        <taxon>Tritrichomonadidae</taxon>
        <taxon>Tritrichomonas</taxon>
    </lineage>
</organism>
<keyword evidence="4" id="KW-1185">Reference proteome</keyword>
<dbReference type="SUPFAM" id="SSF52540">
    <property type="entry name" value="P-loop containing nucleoside triphosphate hydrolases"/>
    <property type="match status" value="1"/>
</dbReference>
<name>A0ABR2KMS6_9EUKA</name>
<dbReference type="SMART" id="SM00173">
    <property type="entry name" value="RAS"/>
    <property type="match status" value="1"/>
</dbReference>
<evidence type="ECO:0000256" key="1">
    <source>
        <dbReference type="ARBA" id="ARBA00022741"/>
    </source>
</evidence>
<comment type="caution">
    <text evidence="3">The sequence shown here is derived from an EMBL/GenBank/DDBJ whole genome shotgun (WGS) entry which is preliminary data.</text>
</comment>
<evidence type="ECO:0000313" key="4">
    <source>
        <dbReference type="Proteomes" id="UP001470230"/>
    </source>
</evidence>
<dbReference type="Proteomes" id="UP001470230">
    <property type="component" value="Unassembled WGS sequence"/>
</dbReference>
<dbReference type="PROSITE" id="PS51420">
    <property type="entry name" value="RHO"/>
    <property type="match status" value="1"/>
</dbReference>
<dbReference type="InterPro" id="IPR005225">
    <property type="entry name" value="Small_GTP-bd"/>
</dbReference>